<evidence type="ECO:0000313" key="1">
    <source>
        <dbReference type="EMBL" id="TMS22267.1"/>
    </source>
</evidence>
<dbReference type="EMBL" id="CM011675">
    <property type="protein sequence ID" value="TMS22267.1"/>
    <property type="molecule type" value="Genomic_DNA"/>
</dbReference>
<protein>
    <submittedName>
        <fullName evidence="1">Uncharacterized protein</fullName>
    </submittedName>
</protein>
<sequence length="654" mass="73496">MEDDLMFSMEEEEGSAKRPPVQRSAPNPRTSSLSDASDDEDEHFICPILDDSAREVCHYLKNLVYARQLSNSLPKTNFAFKNETETEAESRSYKVLSESARNAWKNAIEKAKAMPDPWAEFHLEDIKTEPCIRYRYNAITGEWAQDQVHLKMAAQVDIMQMCVVEMTERPGKPLFHLEHYIEGKYIKYNSNSGFVRDDNIRLTPQAFSHFTFERSGHQLIVVDIQGVGDLYTDPQIHTEKGTDFGDGNLGVRGMALFFHSHLCNKICKSMGLTPFDLSPAERSQLDCTNKLLKSAQTVLRGCEEICGSPRVRTMSTGRAPPLLSRLSETSSADDSMSDSGLSPLLPSPPPLLPSSYTWIYGQESDSGGDSGYPSERRSEGDPNDHVDGRKMVAPPRVSANLNLHSPDNEGLTEEKWSFYHSSRAHIHRSSCVATEVERLGNLLQKKIGQSILGKVHLAMVRYHEAGRFCEKDEQWDQDSAMLHLERAALCGELEAIIALGQCCLQLPHHILPEMELEDNAGNRMKGFKYLLQAAEAGDRSSMIIVARAFDSGMNLSADRKQDWEEAIHWYDTALNMTDYDEGGEFDGTQDEPRYLLLAREAEMYQVGGFNLTADPQRAGDLFTEAAEAAMEAMKGRLANQYYMKAEEAWALMEE</sequence>
<accession>A0ACD3RRJ2</accession>
<name>A0ACD3RRJ2_LARCR</name>
<comment type="caution">
    <text evidence="1">The sequence shown here is derived from an EMBL/GenBank/DDBJ whole genome shotgun (WGS) entry which is preliminary data.</text>
</comment>
<gene>
    <name evidence="1" type="ORF">E3U43_012532</name>
</gene>
<reference evidence="1" key="1">
    <citation type="submission" date="2018-11" db="EMBL/GenBank/DDBJ databases">
        <title>The sequence and de novo assembly of Larimichthys crocea genome using PacBio and Hi-C technologies.</title>
        <authorList>
            <person name="Xu P."/>
            <person name="Chen B."/>
            <person name="Zhou Z."/>
            <person name="Ke Q."/>
            <person name="Wu Y."/>
            <person name="Bai H."/>
            <person name="Pu F."/>
        </authorList>
    </citation>
    <scope>NUCLEOTIDE SEQUENCE</scope>
    <source>
        <tissue evidence="1">Muscle</tissue>
    </source>
</reference>
<organism evidence="1 2">
    <name type="scientific">Larimichthys crocea</name>
    <name type="common">Large yellow croaker</name>
    <name type="synonym">Pseudosciaena crocea</name>
    <dbReference type="NCBI Taxonomy" id="215358"/>
    <lineage>
        <taxon>Eukaryota</taxon>
        <taxon>Metazoa</taxon>
        <taxon>Chordata</taxon>
        <taxon>Craniata</taxon>
        <taxon>Vertebrata</taxon>
        <taxon>Euteleostomi</taxon>
        <taxon>Actinopterygii</taxon>
        <taxon>Neopterygii</taxon>
        <taxon>Teleostei</taxon>
        <taxon>Neoteleostei</taxon>
        <taxon>Acanthomorphata</taxon>
        <taxon>Eupercaria</taxon>
        <taxon>Sciaenidae</taxon>
        <taxon>Larimichthys</taxon>
    </lineage>
</organism>
<evidence type="ECO:0000313" key="2">
    <source>
        <dbReference type="Proteomes" id="UP000793456"/>
    </source>
</evidence>
<keyword evidence="2" id="KW-1185">Reference proteome</keyword>
<dbReference type="Proteomes" id="UP000793456">
    <property type="component" value="Chromosome II"/>
</dbReference>
<proteinExistence type="predicted"/>